<proteinExistence type="predicted"/>
<evidence type="ECO:0000313" key="3">
    <source>
        <dbReference type="Proteomes" id="UP000093510"/>
    </source>
</evidence>
<dbReference type="Proteomes" id="UP000093510">
    <property type="component" value="Unassembled WGS sequence"/>
</dbReference>
<accession>A0A1B9DZP9</accession>
<organism evidence="2 3">
    <name type="scientific">Flavobacterium crassostreae</name>
    <dbReference type="NCBI Taxonomy" id="1763534"/>
    <lineage>
        <taxon>Bacteria</taxon>
        <taxon>Pseudomonadati</taxon>
        <taxon>Bacteroidota</taxon>
        <taxon>Flavobacteriia</taxon>
        <taxon>Flavobacteriales</taxon>
        <taxon>Flavobacteriaceae</taxon>
        <taxon>Flavobacterium</taxon>
    </lineage>
</organism>
<reference evidence="2 3" key="1">
    <citation type="submission" date="2016-03" db="EMBL/GenBank/DDBJ databases">
        <authorList>
            <person name="Ploux O."/>
        </authorList>
    </citation>
    <scope>NUCLEOTIDE SEQUENCE [LARGE SCALE GENOMIC DNA]</scope>
    <source>
        <strain evidence="2 3">LPB0076</strain>
    </source>
</reference>
<evidence type="ECO:0000313" key="2">
    <source>
        <dbReference type="EMBL" id="OCB75173.1"/>
    </source>
</evidence>
<comment type="caution">
    <text evidence="2">The sequence shown here is derived from an EMBL/GenBank/DDBJ whole genome shotgun (WGS) entry which is preliminary data.</text>
</comment>
<dbReference type="AlphaFoldDB" id="A0A1B9DZP9"/>
<feature type="chain" id="PRO_5008624981" evidence="1">
    <location>
        <begin position="19"/>
        <end position="263"/>
    </location>
</feature>
<evidence type="ECO:0000256" key="1">
    <source>
        <dbReference type="SAM" id="SignalP"/>
    </source>
</evidence>
<dbReference type="OrthoDB" id="1143207at2"/>
<feature type="signal peptide" evidence="1">
    <location>
        <begin position="1"/>
        <end position="18"/>
    </location>
</feature>
<dbReference type="EMBL" id="LVEP01000035">
    <property type="protein sequence ID" value="OCB75173.1"/>
    <property type="molecule type" value="Genomic_DNA"/>
</dbReference>
<gene>
    <name evidence="2" type="ORF">LPBF_08925</name>
</gene>
<protein>
    <submittedName>
        <fullName evidence="2">Uncharacterized protein</fullName>
    </submittedName>
</protein>
<sequence length="263" mass="30882">MKKVFLMLFTLWFWAVLSQNTEAIALKTDAIAFAGDAFLGSDSFGYYYTLENNVFYKKNNQTTLEYKNIYLGKITQVALQNPLKIALFYESFATIILLDNQLNEIQKINLNQNSTPIAATHIGMAAQNQLWIYDSLSQQIVLYNYLKNSCRFIATPFVDPLQHAQSDFNYFYWIDPNQIAYSCDLFGNIRLLAKIPDYEKIQILSKQQYIYYQKGRFFYVDTDPQKSFEFEIPEKSFQNFYYKDQNLAIFTTKEISNYKIIIP</sequence>
<keyword evidence="3" id="KW-1185">Reference proteome</keyword>
<dbReference type="STRING" id="1763534.GCA_001831475_00392"/>
<keyword evidence="1" id="KW-0732">Signal</keyword>
<name>A0A1B9DZP9_9FLAO</name>